<dbReference type="EC" id="3.2.1.4" evidence="6"/>
<comment type="similarity">
    <text evidence="3">Belongs to the glycosyl hydrolase 5 (cellulase A) family.</text>
</comment>
<protein>
    <submittedName>
        <fullName evidence="6">Endoglucanase</fullName>
        <ecNumber evidence="6">3.2.1.4</ecNumber>
    </submittedName>
</protein>
<feature type="domain" description="Glycoside hydrolase family 5" evidence="5">
    <location>
        <begin position="139"/>
        <end position="409"/>
    </location>
</feature>
<dbReference type="PROSITE" id="PS00659">
    <property type="entry name" value="GLYCOSYL_HYDROL_F5"/>
    <property type="match status" value="1"/>
</dbReference>
<dbReference type="SUPFAM" id="SSF51445">
    <property type="entry name" value="(Trans)glycosidases"/>
    <property type="match status" value="1"/>
</dbReference>
<name>A0AB33VI24_RALSU</name>
<dbReference type="InterPro" id="IPR017853">
    <property type="entry name" value="GH"/>
</dbReference>
<evidence type="ECO:0000256" key="2">
    <source>
        <dbReference type="ARBA" id="ARBA00023295"/>
    </source>
</evidence>
<accession>A0AB33VI24</accession>
<dbReference type="AlphaFoldDB" id="A0AB33VI24"/>
<evidence type="ECO:0000259" key="5">
    <source>
        <dbReference type="Pfam" id="PF00150"/>
    </source>
</evidence>
<dbReference type="Gene3D" id="3.20.20.80">
    <property type="entry name" value="Glycosidases"/>
    <property type="match status" value="1"/>
</dbReference>
<keyword evidence="1 3" id="KW-0378">Hydrolase</keyword>
<proteinExistence type="inferred from homology"/>
<dbReference type="EMBL" id="AAKL01000003">
    <property type="protein sequence ID" value="EAP74445.1"/>
    <property type="molecule type" value="Genomic_DNA"/>
</dbReference>
<dbReference type="GO" id="GO:0008810">
    <property type="term" value="F:cellulase activity"/>
    <property type="evidence" value="ECO:0007669"/>
    <property type="project" value="UniProtKB-EC"/>
</dbReference>
<dbReference type="Proteomes" id="UP000005933">
    <property type="component" value="Unassembled WGS sequence"/>
</dbReference>
<dbReference type="GO" id="GO:0009251">
    <property type="term" value="P:glucan catabolic process"/>
    <property type="evidence" value="ECO:0007669"/>
    <property type="project" value="TreeGrafter"/>
</dbReference>
<evidence type="ECO:0000313" key="7">
    <source>
        <dbReference type="Proteomes" id="UP000005933"/>
    </source>
</evidence>
<gene>
    <name evidence="6" type="ORF">RRSL_04288</name>
</gene>
<dbReference type="InterPro" id="IPR018087">
    <property type="entry name" value="Glyco_hydro_5_CS"/>
</dbReference>
<keyword evidence="2 3" id="KW-0326">Glycosidase</keyword>
<feature type="signal peptide" evidence="4">
    <location>
        <begin position="1"/>
        <end position="21"/>
    </location>
</feature>
<reference evidence="6 7" key="1">
    <citation type="journal article" date="2006" name="Mol. Plant Microbe Interact.">
        <title>Identification of open reading frames unique to a select agent: Ralstonia solanacearum race 3 biovar 2.</title>
        <authorList>
            <person name="Gabriel D.W."/>
            <person name="Allen C."/>
            <person name="Schell M."/>
            <person name="Denny T.P."/>
            <person name="Greenberg J.T."/>
            <person name="Duan Y.P."/>
            <person name="Flores-Cruz Z."/>
            <person name="Huang Q."/>
            <person name="Clifford J.M."/>
            <person name="Presting G."/>
            <person name="Gonzalez E.T."/>
            <person name="Reddy J."/>
            <person name="Elphinstone J."/>
            <person name="Swanson J."/>
            <person name="Yao J."/>
            <person name="Mulholland V."/>
            <person name="Liu L."/>
            <person name="Farmerie W."/>
            <person name="Patnaikuni M."/>
            <person name="Balogh B."/>
            <person name="Norman D."/>
            <person name="Alvarez A."/>
            <person name="Castillo J.A."/>
            <person name="Jones J."/>
            <person name="Saddler G."/>
            <person name="Walunas T."/>
            <person name="Zhukov A."/>
            <person name="Mikhailova N."/>
        </authorList>
    </citation>
    <scope>NUCLEOTIDE SEQUENCE [LARGE SCALE GENOMIC DNA]</scope>
    <source>
        <strain evidence="6 7">UW551</strain>
    </source>
</reference>
<dbReference type="Pfam" id="PF00150">
    <property type="entry name" value="Cellulase"/>
    <property type="match status" value="1"/>
</dbReference>
<dbReference type="PANTHER" id="PTHR34142">
    <property type="entry name" value="ENDO-BETA-1,4-GLUCANASE A"/>
    <property type="match status" value="1"/>
</dbReference>
<sequence length="439" mass="46930">MKSRYRIANTNRMRRCMPLVAASVAALMLAGCGGGDGGTASLSTASASDTDTTTLKPAATSTTSSVWLTIAKDSAAFTVSGTRTVRYGAGSTWVEKSVSGSGQCTSTFFGRDPAAGVAKVCQLLQGTGTLLWRGVSLAGAEFGEGSLPGTYGSNYIYPSADSATYYKNKGMNLVRLSFRCERLQPTLNQVFDANELSRLTGFVNAVTATGQTVLLDPHNYARYYGNVIGSSAVPNSAYADFWRRLATQFKGNPRVIFGLMNEPNSMPTEQWLSGANAALAAIRSANASNVVFVPGNAWTGAHSWNQNWYGTPNGTVMKGINDPGHNLVFEVHQYLDGDSSGQSASCVSATIGAQRLQDFTTWLRSNGYRGFLGEFGAASNDTCNQAVSNMLTFVKNNADVWTGWAWWAGGPWWGGYMYSIEPSNGVDKPQMSVLAPYLK</sequence>
<feature type="chain" id="PRO_5044263521" evidence="4">
    <location>
        <begin position="22"/>
        <end position="439"/>
    </location>
</feature>
<evidence type="ECO:0000313" key="6">
    <source>
        <dbReference type="EMBL" id="EAP74445.1"/>
    </source>
</evidence>
<dbReference type="PANTHER" id="PTHR34142:SF1">
    <property type="entry name" value="GLYCOSIDE HYDROLASE FAMILY 5 DOMAIN-CONTAINING PROTEIN"/>
    <property type="match status" value="1"/>
</dbReference>
<evidence type="ECO:0000256" key="4">
    <source>
        <dbReference type="SAM" id="SignalP"/>
    </source>
</evidence>
<organism evidence="6 7">
    <name type="scientific">Ralstonia solanacearum (strain UW551)</name>
    <dbReference type="NCBI Taxonomy" id="342110"/>
    <lineage>
        <taxon>Bacteria</taxon>
        <taxon>Pseudomonadati</taxon>
        <taxon>Pseudomonadota</taxon>
        <taxon>Betaproteobacteria</taxon>
        <taxon>Burkholderiales</taxon>
        <taxon>Burkholderiaceae</taxon>
        <taxon>Ralstonia</taxon>
        <taxon>Ralstonia solanacearum species complex</taxon>
    </lineage>
</organism>
<comment type="caution">
    <text evidence="6">The sequence shown here is derived from an EMBL/GenBank/DDBJ whole genome shotgun (WGS) entry which is preliminary data.</text>
</comment>
<keyword evidence="4" id="KW-0732">Signal</keyword>
<dbReference type="PROSITE" id="PS51257">
    <property type="entry name" value="PROKAR_LIPOPROTEIN"/>
    <property type="match status" value="1"/>
</dbReference>
<evidence type="ECO:0000256" key="3">
    <source>
        <dbReference type="RuleBase" id="RU361153"/>
    </source>
</evidence>
<evidence type="ECO:0000256" key="1">
    <source>
        <dbReference type="ARBA" id="ARBA00022801"/>
    </source>
</evidence>
<dbReference type="InterPro" id="IPR001547">
    <property type="entry name" value="Glyco_hydro_5"/>
</dbReference>